<reference evidence="2 3" key="1">
    <citation type="submission" date="2019-07" db="EMBL/GenBank/DDBJ databases">
        <title>Whole genome shotgun sequence of Staphylococcus piscifermentans NBRC 109625.</title>
        <authorList>
            <person name="Hosoyama A."/>
            <person name="Uohara A."/>
            <person name="Ohji S."/>
            <person name="Ichikawa N."/>
        </authorList>
    </citation>
    <scope>NUCLEOTIDE SEQUENCE [LARGE SCALE GENOMIC DNA]</scope>
    <source>
        <strain evidence="2 3">NBRC 109625</strain>
    </source>
</reference>
<comment type="cofactor">
    <cofactor evidence="1">
        <name>Mg(2+)</name>
        <dbReference type="ChEBI" id="CHEBI:18420"/>
    </cofactor>
</comment>
<dbReference type="OrthoDB" id="9772456at2"/>
<organism evidence="2 3">
    <name type="scientific">Staphylococcus piscifermentans</name>
    <dbReference type="NCBI Taxonomy" id="70258"/>
    <lineage>
        <taxon>Bacteria</taxon>
        <taxon>Bacillati</taxon>
        <taxon>Bacillota</taxon>
        <taxon>Bacilli</taxon>
        <taxon>Bacillales</taxon>
        <taxon>Staphylococcaceae</taxon>
        <taxon>Staphylococcus</taxon>
    </lineage>
</organism>
<evidence type="ECO:0000313" key="2">
    <source>
        <dbReference type="EMBL" id="GEP85125.1"/>
    </source>
</evidence>
<dbReference type="Pfam" id="PF00459">
    <property type="entry name" value="Inositol_P"/>
    <property type="match status" value="1"/>
</dbReference>
<accession>A0A239TQU2</accession>
<gene>
    <name evidence="2" type="ORF">SPI02_17100</name>
</gene>
<keyword evidence="3" id="KW-1185">Reference proteome</keyword>
<keyword evidence="1" id="KW-0460">Magnesium</keyword>
<dbReference type="RefSeq" id="WP_095103894.1">
    <property type="nucleotide sequence ID" value="NZ_BKAR01000021.1"/>
</dbReference>
<name>A0A239TQU2_9STAP</name>
<dbReference type="SUPFAM" id="SSF56655">
    <property type="entry name" value="Carbohydrate phosphatase"/>
    <property type="match status" value="1"/>
</dbReference>
<dbReference type="GO" id="GO:0008934">
    <property type="term" value="F:inositol monophosphate 1-phosphatase activity"/>
    <property type="evidence" value="ECO:0007669"/>
    <property type="project" value="TreeGrafter"/>
</dbReference>
<feature type="binding site" evidence="1">
    <location>
        <position position="91"/>
    </location>
    <ligand>
        <name>Mg(2+)</name>
        <dbReference type="ChEBI" id="CHEBI:18420"/>
        <label>1</label>
        <note>catalytic</note>
    </ligand>
</feature>
<dbReference type="Proteomes" id="UP000321736">
    <property type="component" value="Unassembled WGS sequence"/>
</dbReference>
<proteinExistence type="predicted"/>
<sequence length="269" mass="30743">MNKTERIHLDKAIRRWLKGLDEIIPELIHNMRTETKANQFDLVTNVDRIIQDKFEIFLETHYPDHQLFAEEKNNDLIDAKHGDVWIMDPIDGTANLVKQQTDYCIILSYFSEGEPQLSYIYDYPHEVLYKAIRGVGAFENEMPMTTVKAQDIKDMILSYNMYVLNEQTIEDLKAAAFSYRLIGSCGLDSVRVIKGQFGAHINTNSKPWDISAQFLFAEELGLKMTNLKGGPIDFAEAGPFIISNPGCHETVLKILNQKGGYQTNFVNKT</sequence>
<dbReference type="Gene3D" id="3.40.190.80">
    <property type="match status" value="1"/>
</dbReference>
<feature type="binding site" evidence="1">
    <location>
        <position position="70"/>
    </location>
    <ligand>
        <name>Mg(2+)</name>
        <dbReference type="ChEBI" id="CHEBI:18420"/>
        <label>1</label>
        <note>catalytic</note>
    </ligand>
</feature>
<feature type="binding site" evidence="1">
    <location>
        <position position="88"/>
    </location>
    <ligand>
        <name>Mg(2+)</name>
        <dbReference type="ChEBI" id="CHEBI:18420"/>
        <label>1</label>
        <note>catalytic</note>
    </ligand>
</feature>
<evidence type="ECO:0000256" key="1">
    <source>
        <dbReference type="PIRSR" id="PIRSR600760-2"/>
    </source>
</evidence>
<feature type="binding site" evidence="1">
    <location>
        <position position="90"/>
    </location>
    <ligand>
        <name>Mg(2+)</name>
        <dbReference type="ChEBI" id="CHEBI:18420"/>
        <label>2</label>
    </ligand>
</feature>
<dbReference type="GO" id="GO:0007165">
    <property type="term" value="P:signal transduction"/>
    <property type="evidence" value="ECO:0007669"/>
    <property type="project" value="TreeGrafter"/>
</dbReference>
<comment type="caution">
    <text evidence="2">The sequence shown here is derived from an EMBL/GenBank/DDBJ whole genome shotgun (WGS) entry which is preliminary data.</text>
</comment>
<dbReference type="GO" id="GO:0046872">
    <property type="term" value="F:metal ion binding"/>
    <property type="evidence" value="ECO:0007669"/>
    <property type="project" value="UniProtKB-KW"/>
</dbReference>
<dbReference type="PANTHER" id="PTHR20854:SF4">
    <property type="entry name" value="INOSITOL-1-MONOPHOSPHATASE-RELATED"/>
    <property type="match status" value="1"/>
</dbReference>
<evidence type="ECO:0000313" key="3">
    <source>
        <dbReference type="Proteomes" id="UP000321736"/>
    </source>
</evidence>
<dbReference type="GO" id="GO:0006020">
    <property type="term" value="P:inositol metabolic process"/>
    <property type="evidence" value="ECO:0007669"/>
    <property type="project" value="TreeGrafter"/>
</dbReference>
<dbReference type="PRINTS" id="PR00377">
    <property type="entry name" value="IMPHPHTASES"/>
</dbReference>
<protein>
    <submittedName>
        <fullName evidence="2">Inositol monophosphatase</fullName>
    </submittedName>
</protein>
<feature type="binding site" evidence="1">
    <location>
        <position position="209"/>
    </location>
    <ligand>
        <name>Mg(2+)</name>
        <dbReference type="ChEBI" id="CHEBI:18420"/>
        <label>1</label>
        <note>catalytic</note>
    </ligand>
</feature>
<dbReference type="AlphaFoldDB" id="A0A239TQU2"/>
<dbReference type="InterPro" id="IPR000760">
    <property type="entry name" value="Inositol_monophosphatase-like"/>
</dbReference>
<dbReference type="Gene3D" id="3.30.540.10">
    <property type="entry name" value="Fructose-1,6-Bisphosphatase, subunit A, domain 1"/>
    <property type="match status" value="1"/>
</dbReference>
<keyword evidence="1" id="KW-0479">Metal-binding</keyword>
<dbReference type="EMBL" id="BKAR01000021">
    <property type="protein sequence ID" value="GEP85125.1"/>
    <property type="molecule type" value="Genomic_DNA"/>
</dbReference>
<dbReference type="CDD" id="cd01637">
    <property type="entry name" value="IMPase_like"/>
    <property type="match status" value="1"/>
</dbReference>
<dbReference type="PANTHER" id="PTHR20854">
    <property type="entry name" value="INOSITOL MONOPHOSPHATASE"/>
    <property type="match status" value="1"/>
</dbReference>